<accession>A0A382VDM4</accession>
<dbReference type="AlphaFoldDB" id="A0A382VDM4"/>
<reference evidence="1" key="1">
    <citation type="submission" date="2018-05" db="EMBL/GenBank/DDBJ databases">
        <authorList>
            <person name="Lanie J.A."/>
            <person name="Ng W.-L."/>
            <person name="Kazmierczak K.M."/>
            <person name="Andrzejewski T.M."/>
            <person name="Davidsen T.M."/>
            <person name="Wayne K.J."/>
            <person name="Tettelin H."/>
            <person name="Glass J.I."/>
            <person name="Rusch D."/>
            <person name="Podicherti R."/>
            <person name="Tsui H.-C.T."/>
            <person name="Winkler M.E."/>
        </authorList>
    </citation>
    <scope>NUCLEOTIDE SEQUENCE</scope>
</reference>
<gene>
    <name evidence="1" type="ORF">METZ01_LOCUS397443</name>
</gene>
<proteinExistence type="predicted"/>
<feature type="non-terminal residue" evidence="1">
    <location>
        <position position="233"/>
    </location>
</feature>
<organism evidence="1">
    <name type="scientific">marine metagenome</name>
    <dbReference type="NCBI Taxonomy" id="408172"/>
    <lineage>
        <taxon>unclassified sequences</taxon>
        <taxon>metagenomes</taxon>
        <taxon>ecological metagenomes</taxon>
    </lineage>
</organism>
<sequence length="233" mass="27126">MNGKVDRIFIEDTSRLPLLNNYGRDFMGLEKSSSPELAQRTEDFFEHLNKFLGFPNSSEGREDQKCFNLLLRSIYPEVMIDLADLIYAQHERLAVYLSFDHINVILKNELIENNASLDKLNEKMSQLFYQLATTIVRSSILKYDPQIIRLLSESYSYYLYQTKNFPWEDPPLPRLSNNYQPVLDVATGLTGFSWVHFWPENFPQLILSDNDPFIVSGLSHYLELMGKKNVVLV</sequence>
<dbReference type="EMBL" id="UINC01151155">
    <property type="protein sequence ID" value="SVD44589.1"/>
    <property type="molecule type" value="Genomic_DNA"/>
</dbReference>
<protein>
    <submittedName>
        <fullName evidence="1">Uncharacterized protein</fullName>
    </submittedName>
</protein>
<evidence type="ECO:0000313" key="1">
    <source>
        <dbReference type="EMBL" id="SVD44589.1"/>
    </source>
</evidence>
<name>A0A382VDM4_9ZZZZ</name>